<accession>A0A7S3CE94</accession>
<proteinExistence type="predicted"/>
<dbReference type="InterPro" id="IPR039883">
    <property type="entry name" value="Fcf2/DNTTIP2"/>
</dbReference>
<feature type="region of interest" description="Disordered" evidence="3">
    <location>
        <begin position="1"/>
        <end position="86"/>
    </location>
</feature>
<feature type="domain" description="Fcf2 pre-rRNA processing C-terminal" evidence="4">
    <location>
        <begin position="106"/>
        <end position="199"/>
    </location>
</feature>
<dbReference type="PANTHER" id="PTHR21686">
    <property type="entry name" value="DEOXYNUCLEOTIDYLTRANSFERASE TERMINAL-INTERACTING PROTEIN 2"/>
    <property type="match status" value="1"/>
</dbReference>
<dbReference type="InterPro" id="IPR014810">
    <property type="entry name" value="Fcf2_C"/>
</dbReference>
<dbReference type="GO" id="GO:0005730">
    <property type="term" value="C:nucleolus"/>
    <property type="evidence" value="ECO:0007669"/>
    <property type="project" value="UniProtKB-SubCell"/>
</dbReference>
<feature type="compositionally biased region" description="Low complexity" evidence="3">
    <location>
        <begin position="16"/>
        <end position="32"/>
    </location>
</feature>
<comment type="subcellular location">
    <subcellularLocation>
        <location evidence="1">Nucleus</location>
        <location evidence="1">Nucleolus</location>
    </subcellularLocation>
</comment>
<dbReference type="Pfam" id="PF08698">
    <property type="entry name" value="Fcf2"/>
    <property type="match status" value="1"/>
</dbReference>
<feature type="compositionally biased region" description="Basic residues" evidence="3">
    <location>
        <begin position="1"/>
        <end position="11"/>
    </location>
</feature>
<evidence type="ECO:0000256" key="2">
    <source>
        <dbReference type="ARBA" id="ARBA00023242"/>
    </source>
</evidence>
<gene>
    <name evidence="5" type="ORF">CROS1456_LOCUS6905</name>
    <name evidence="6" type="ORF">HKI87_13g73690</name>
</gene>
<dbReference type="GO" id="GO:0003723">
    <property type="term" value="F:RNA binding"/>
    <property type="evidence" value="ECO:0007669"/>
    <property type="project" value="TreeGrafter"/>
</dbReference>
<feature type="region of interest" description="Disordered" evidence="3">
    <location>
        <begin position="202"/>
        <end position="233"/>
    </location>
</feature>
<dbReference type="AlphaFoldDB" id="A0A7S3CE94"/>
<dbReference type="GO" id="GO:0006396">
    <property type="term" value="P:RNA processing"/>
    <property type="evidence" value="ECO:0007669"/>
    <property type="project" value="TreeGrafter"/>
</dbReference>
<feature type="compositionally biased region" description="Basic residues" evidence="3">
    <location>
        <begin position="216"/>
        <end position="233"/>
    </location>
</feature>
<evidence type="ECO:0000313" key="5">
    <source>
        <dbReference type="EMBL" id="CAE0193814.1"/>
    </source>
</evidence>
<dbReference type="PANTHER" id="PTHR21686:SF12">
    <property type="entry name" value="DEOXYNUCLEOTIDYLTRANSFERASE TERMINAL-INTERACTING PROTEIN 2"/>
    <property type="match status" value="1"/>
</dbReference>
<evidence type="ECO:0000313" key="6">
    <source>
        <dbReference type="EMBL" id="WZN65807.1"/>
    </source>
</evidence>
<protein>
    <submittedName>
        <fullName evidence="6">Fcf2 pre-rRNA processing protein</fullName>
    </submittedName>
</protein>
<keyword evidence="2" id="KW-0539">Nucleus</keyword>
<evidence type="ECO:0000259" key="4">
    <source>
        <dbReference type="Pfam" id="PF08698"/>
    </source>
</evidence>
<name>A0A7S3CE94_9CHLO</name>
<evidence type="ECO:0000256" key="1">
    <source>
        <dbReference type="ARBA" id="ARBA00004604"/>
    </source>
</evidence>
<dbReference type="EMBL" id="HBHZ01008968">
    <property type="protein sequence ID" value="CAE0193814.1"/>
    <property type="molecule type" value="Transcribed_RNA"/>
</dbReference>
<sequence length="233" mass="26343">MTATRRSTRATRGREGAAAGKAAAPEVEAASAPERREDEDYANELLAAVEEKRREDGSASAGREGIEWRTNWEPSSGLPDALTSEAAARESFEAMLKARNEEGFRKQKAIKAHAEIPEQEITPEVKRDFRLLKLRGVMDPKRFYKGSDEPKIPKRFHWGKVVEGPTEFYSSRMTKKTRKQNLTEEILGDEAVTAYRKRKFGELQAEAKKSATRQGKQAKRKPRKRPSHKGFRG</sequence>
<reference evidence="5" key="1">
    <citation type="submission" date="2021-01" db="EMBL/GenBank/DDBJ databases">
        <authorList>
            <person name="Corre E."/>
            <person name="Pelletier E."/>
            <person name="Niang G."/>
            <person name="Scheremetjew M."/>
            <person name="Finn R."/>
            <person name="Kale V."/>
            <person name="Holt S."/>
            <person name="Cochrane G."/>
            <person name="Meng A."/>
            <person name="Brown T."/>
            <person name="Cohen L."/>
        </authorList>
    </citation>
    <scope>NUCLEOTIDE SEQUENCE</scope>
    <source>
        <strain evidence="5">RCC1871</strain>
    </source>
</reference>
<dbReference type="Proteomes" id="UP001472866">
    <property type="component" value="Chromosome 13"/>
</dbReference>
<dbReference type="EMBL" id="CP151513">
    <property type="protein sequence ID" value="WZN65807.1"/>
    <property type="molecule type" value="Genomic_DNA"/>
</dbReference>
<evidence type="ECO:0000313" key="7">
    <source>
        <dbReference type="Proteomes" id="UP001472866"/>
    </source>
</evidence>
<keyword evidence="7" id="KW-1185">Reference proteome</keyword>
<organism evidence="5">
    <name type="scientific">Chloropicon roscoffensis</name>
    <dbReference type="NCBI Taxonomy" id="1461544"/>
    <lineage>
        <taxon>Eukaryota</taxon>
        <taxon>Viridiplantae</taxon>
        <taxon>Chlorophyta</taxon>
        <taxon>Chloropicophyceae</taxon>
        <taxon>Chloropicales</taxon>
        <taxon>Chloropicaceae</taxon>
        <taxon>Chloropicon</taxon>
    </lineage>
</organism>
<reference evidence="6 7" key="2">
    <citation type="submission" date="2024-03" db="EMBL/GenBank/DDBJ databases">
        <title>Complete genome sequence of the green alga Chloropicon roscoffensis RCC1871.</title>
        <authorList>
            <person name="Lemieux C."/>
            <person name="Pombert J.-F."/>
            <person name="Otis C."/>
            <person name="Turmel M."/>
        </authorList>
    </citation>
    <scope>NUCLEOTIDE SEQUENCE [LARGE SCALE GENOMIC DNA]</scope>
    <source>
        <strain evidence="6 7">RCC1871</strain>
    </source>
</reference>
<evidence type="ECO:0000256" key="3">
    <source>
        <dbReference type="SAM" id="MobiDB-lite"/>
    </source>
</evidence>